<protein>
    <submittedName>
        <fullName evidence="1">Uncharacterized protein</fullName>
    </submittedName>
</protein>
<evidence type="ECO:0000313" key="1">
    <source>
        <dbReference type="EMBL" id="JAH22849.1"/>
    </source>
</evidence>
<reference evidence="1" key="2">
    <citation type="journal article" date="2015" name="Fish Shellfish Immunol.">
        <title>Early steps in the European eel (Anguilla anguilla)-Vibrio vulnificus interaction in the gills: Role of the RtxA13 toxin.</title>
        <authorList>
            <person name="Callol A."/>
            <person name="Pajuelo D."/>
            <person name="Ebbesson L."/>
            <person name="Teles M."/>
            <person name="MacKenzie S."/>
            <person name="Amaro C."/>
        </authorList>
    </citation>
    <scope>NUCLEOTIDE SEQUENCE</scope>
</reference>
<sequence>MTYIAAVCYWAMSINTASSPLC</sequence>
<dbReference type="EMBL" id="GBXM01085728">
    <property type="protein sequence ID" value="JAH22849.1"/>
    <property type="molecule type" value="Transcribed_RNA"/>
</dbReference>
<organism evidence="1">
    <name type="scientific">Anguilla anguilla</name>
    <name type="common">European freshwater eel</name>
    <name type="synonym">Muraena anguilla</name>
    <dbReference type="NCBI Taxonomy" id="7936"/>
    <lineage>
        <taxon>Eukaryota</taxon>
        <taxon>Metazoa</taxon>
        <taxon>Chordata</taxon>
        <taxon>Craniata</taxon>
        <taxon>Vertebrata</taxon>
        <taxon>Euteleostomi</taxon>
        <taxon>Actinopterygii</taxon>
        <taxon>Neopterygii</taxon>
        <taxon>Teleostei</taxon>
        <taxon>Anguilliformes</taxon>
        <taxon>Anguillidae</taxon>
        <taxon>Anguilla</taxon>
    </lineage>
</organism>
<proteinExistence type="predicted"/>
<dbReference type="AlphaFoldDB" id="A0A0E9R171"/>
<reference evidence="1" key="1">
    <citation type="submission" date="2014-11" db="EMBL/GenBank/DDBJ databases">
        <authorList>
            <person name="Amaro Gonzalez C."/>
        </authorList>
    </citation>
    <scope>NUCLEOTIDE SEQUENCE</scope>
</reference>
<name>A0A0E9R171_ANGAN</name>
<accession>A0A0E9R171</accession>